<comment type="subcellular location">
    <subcellularLocation>
        <location evidence="1 8">Cell membrane</location>
        <topology evidence="1 8">Multi-pass membrane protein</topology>
    </subcellularLocation>
</comment>
<evidence type="ECO:0000256" key="4">
    <source>
        <dbReference type="ARBA" id="ARBA00022475"/>
    </source>
</evidence>
<accession>A0A1I5ACR4</accession>
<sequence length="269" mass="29501">MSFSIFYLCRNLDFLETELLFYLCSAAFCAGFIDSIVGGGGLIQTPLALAFLPQLPVSTVIGTLKIPAFSGTALATIQYLKKVKIDWKLFAIMASLSFVSAFLGSHLLTIVSNDFMKPVLLFILITLAIYTIFKKDFGQAKEKDIPYNIALINGCIVSIVVGFYDGFIGPATGTFFILGFVTLLGMDFLKANTNAKLINLATNFGSICLFLIKGKIIWSIALPMAFFNALGGYIGAKVAINKGNKFIRYIFILVILLSICRFGYEVIFK</sequence>
<dbReference type="GO" id="GO:0005886">
    <property type="term" value="C:plasma membrane"/>
    <property type="evidence" value="ECO:0007669"/>
    <property type="project" value="UniProtKB-SubCell"/>
</dbReference>
<keyword evidence="10" id="KW-1185">Reference proteome</keyword>
<comment type="similarity">
    <text evidence="2 8">Belongs to the 4-toluene sulfonate uptake permease (TSUP) (TC 2.A.102) family.</text>
</comment>
<evidence type="ECO:0000256" key="2">
    <source>
        <dbReference type="ARBA" id="ARBA00009142"/>
    </source>
</evidence>
<reference evidence="10" key="1">
    <citation type="submission" date="2016-10" db="EMBL/GenBank/DDBJ databases">
        <authorList>
            <person name="Varghese N."/>
            <person name="Submissions S."/>
        </authorList>
    </citation>
    <scope>NUCLEOTIDE SEQUENCE [LARGE SCALE GENOMIC DNA]</scope>
    <source>
        <strain evidence="10">XJ109</strain>
    </source>
</reference>
<proteinExistence type="inferred from homology"/>
<organism evidence="9 10">
    <name type="scientific">Algoriella xinjiangensis</name>
    <dbReference type="NCBI Taxonomy" id="684065"/>
    <lineage>
        <taxon>Bacteria</taxon>
        <taxon>Pseudomonadati</taxon>
        <taxon>Bacteroidota</taxon>
        <taxon>Flavobacteriia</taxon>
        <taxon>Flavobacteriales</taxon>
        <taxon>Weeksellaceae</taxon>
        <taxon>Algoriella</taxon>
    </lineage>
</organism>
<keyword evidence="4 8" id="KW-1003">Cell membrane</keyword>
<name>A0A1I5ACR4_9FLAO</name>
<evidence type="ECO:0000256" key="5">
    <source>
        <dbReference type="ARBA" id="ARBA00022692"/>
    </source>
</evidence>
<feature type="transmembrane region" description="Helical" evidence="8">
    <location>
        <begin position="20"/>
        <end position="43"/>
    </location>
</feature>
<feature type="transmembrane region" description="Helical" evidence="8">
    <location>
        <begin position="55"/>
        <end position="77"/>
    </location>
</feature>
<evidence type="ECO:0000256" key="8">
    <source>
        <dbReference type="RuleBase" id="RU363041"/>
    </source>
</evidence>
<evidence type="ECO:0000256" key="3">
    <source>
        <dbReference type="ARBA" id="ARBA00022448"/>
    </source>
</evidence>
<dbReference type="Proteomes" id="UP000199149">
    <property type="component" value="Unassembled WGS sequence"/>
</dbReference>
<dbReference type="InterPro" id="IPR052017">
    <property type="entry name" value="TSUP"/>
</dbReference>
<keyword evidence="7 8" id="KW-0472">Membrane</keyword>
<keyword evidence="3" id="KW-0813">Transport</keyword>
<dbReference type="Pfam" id="PF01925">
    <property type="entry name" value="TauE"/>
    <property type="match status" value="1"/>
</dbReference>
<keyword evidence="6 8" id="KW-1133">Transmembrane helix</keyword>
<dbReference type="AlphaFoldDB" id="A0A1I5ACR4"/>
<feature type="transmembrane region" description="Helical" evidence="8">
    <location>
        <begin position="145"/>
        <end position="164"/>
    </location>
</feature>
<evidence type="ECO:0000256" key="6">
    <source>
        <dbReference type="ARBA" id="ARBA00022989"/>
    </source>
</evidence>
<evidence type="ECO:0000256" key="1">
    <source>
        <dbReference type="ARBA" id="ARBA00004651"/>
    </source>
</evidence>
<feature type="transmembrane region" description="Helical" evidence="8">
    <location>
        <begin position="246"/>
        <end position="264"/>
    </location>
</feature>
<dbReference type="InterPro" id="IPR002781">
    <property type="entry name" value="TM_pro_TauE-like"/>
</dbReference>
<dbReference type="EMBL" id="FOUZ01000016">
    <property type="protein sequence ID" value="SFN60009.1"/>
    <property type="molecule type" value="Genomic_DNA"/>
</dbReference>
<keyword evidence="5 8" id="KW-0812">Transmembrane</keyword>
<dbReference type="PANTHER" id="PTHR30269">
    <property type="entry name" value="TRANSMEMBRANE PROTEIN YFCA"/>
    <property type="match status" value="1"/>
</dbReference>
<evidence type="ECO:0000313" key="10">
    <source>
        <dbReference type="Proteomes" id="UP000199149"/>
    </source>
</evidence>
<feature type="transmembrane region" description="Helical" evidence="8">
    <location>
        <begin position="170"/>
        <end position="189"/>
    </location>
</feature>
<feature type="transmembrane region" description="Helical" evidence="8">
    <location>
        <begin position="89"/>
        <end position="109"/>
    </location>
</feature>
<protein>
    <recommendedName>
        <fullName evidence="8">Probable membrane transporter protein</fullName>
    </recommendedName>
</protein>
<dbReference type="PANTHER" id="PTHR30269:SF0">
    <property type="entry name" value="MEMBRANE TRANSPORTER PROTEIN YFCA-RELATED"/>
    <property type="match status" value="1"/>
</dbReference>
<evidence type="ECO:0000313" key="9">
    <source>
        <dbReference type="EMBL" id="SFN60009.1"/>
    </source>
</evidence>
<gene>
    <name evidence="9" type="ORF">SAMN05421738_11635</name>
</gene>
<dbReference type="STRING" id="684065.SAMN05421738_11635"/>
<evidence type="ECO:0000256" key="7">
    <source>
        <dbReference type="ARBA" id="ARBA00023136"/>
    </source>
</evidence>
<feature type="transmembrane region" description="Helical" evidence="8">
    <location>
        <begin position="216"/>
        <end position="234"/>
    </location>
</feature>
<feature type="transmembrane region" description="Helical" evidence="8">
    <location>
        <begin position="115"/>
        <end position="133"/>
    </location>
</feature>